<dbReference type="GO" id="GO:0005634">
    <property type="term" value="C:nucleus"/>
    <property type="evidence" value="ECO:0007669"/>
    <property type="project" value="UniProtKB-SubCell"/>
</dbReference>
<proteinExistence type="predicted"/>
<evidence type="ECO:0000256" key="1">
    <source>
        <dbReference type="ARBA" id="ARBA00004123"/>
    </source>
</evidence>
<reference evidence="17" key="1">
    <citation type="submission" date="2025-08" db="UniProtKB">
        <authorList>
            <consortium name="Ensembl"/>
        </authorList>
    </citation>
    <scope>IDENTIFICATION</scope>
</reference>
<dbReference type="CTD" id="30517"/>
<feature type="region of interest" description="Disordered" evidence="14">
    <location>
        <begin position="609"/>
        <end position="638"/>
    </location>
</feature>
<keyword evidence="4" id="KW-0963">Cytoplasm</keyword>
<evidence type="ECO:0000256" key="12">
    <source>
        <dbReference type="ARBA" id="ARBA00023163"/>
    </source>
</evidence>
<dbReference type="Pfam" id="PF00989">
    <property type="entry name" value="PAS"/>
    <property type="match status" value="1"/>
</dbReference>
<evidence type="ECO:0000313" key="18">
    <source>
        <dbReference type="Proteomes" id="UP000264800"/>
    </source>
</evidence>
<dbReference type="GO" id="GO:0046983">
    <property type="term" value="F:protein dimerization activity"/>
    <property type="evidence" value="ECO:0007669"/>
    <property type="project" value="InterPro"/>
</dbReference>
<dbReference type="GO" id="GO:0005737">
    <property type="term" value="C:cytoplasm"/>
    <property type="evidence" value="ECO:0007669"/>
    <property type="project" value="UniProtKB-SubCell"/>
</dbReference>
<dbReference type="Pfam" id="PF00010">
    <property type="entry name" value="HLH"/>
    <property type="match status" value="1"/>
</dbReference>
<dbReference type="InterPro" id="IPR013767">
    <property type="entry name" value="PAS_fold"/>
</dbReference>
<comment type="subcellular location">
    <subcellularLocation>
        <location evidence="2">Cytoplasm</location>
    </subcellularLocation>
    <subcellularLocation>
        <location evidence="1">Nucleus</location>
    </subcellularLocation>
</comment>
<dbReference type="PANTHER" id="PTHR10649:SF17">
    <property type="entry name" value="ARYL HYDROCARBON RECEPTOR 2"/>
    <property type="match status" value="1"/>
</dbReference>
<dbReference type="PROSITE" id="PS50888">
    <property type="entry name" value="BHLH"/>
    <property type="match status" value="1"/>
</dbReference>
<keyword evidence="5" id="KW-0678">Repressor</keyword>
<dbReference type="OMA" id="YHFIHAA"/>
<dbReference type="CDD" id="cd00130">
    <property type="entry name" value="PAS"/>
    <property type="match status" value="2"/>
</dbReference>
<evidence type="ECO:0000256" key="10">
    <source>
        <dbReference type="ARBA" id="ARBA00023125"/>
    </source>
</evidence>
<keyword evidence="9" id="KW-0090">Biological rhythms</keyword>
<dbReference type="InterPro" id="IPR013655">
    <property type="entry name" value="PAS_fold_3"/>
</dbReference>
<feature type="compositionally biased region" description="Polar residues" evidence="14">
    <location>
        <begin position="609"/>
        <end position="637"/>
    </location>
</feature>
<evidence type="ECO:0000256" key="14">
    <source>
        <dbReference type="SAM" id="MobiDB-lite"/>
    </source>
</evidence>
<keyword evidence="10" id="KW-0238">DNA-binding</keyword>
<dbReference type="FunFam" id="3.30.450.20:FF:000019">
    <property type="entry name" value="Aryl hydrocarbon receptor 1"/>
    <property type="match status" value="1"/>
</dbReference>
<dbReference type="InterPro" id="IPR036638">
    <property type="entry name" value="HLH_DNA-bd_sf"/>
</dbReference>
<dbReference type="Gene3D" id="4.10.280.10">
    <property type="entry name" value="Helix-loop-helix DNA-binding domain"/>
    <property type="match status" value="1"/>
</dbReference>
<dbReference type="STRING" id="37003.ENSKMAP00000013135"/>
<evidence type="ECO:0000313" key="17">
    <source>
        <dbReference type="Ensembl" id="ENSKMAP00000013135.1"/>
    </source>
</evidence>
<dbReference type="PROSITE" id="PS50112">
    <property type="entry name" value="PAS"/>
    <property type="match status" value="1"/>
</dbReference>
<dbReference type="KEGG" id="kmr:108249307"/>
<keyword evidence="8" id="KW-0805">Transcription regulation</keyword>
<evidence type="ECO:0000256" key="4">
    <source>
        <dbReference type="ARBA" id="ARBA00022490"/>
    </source>
</evidence>
<evidence type="ECO:0000256" key="11">
    <source>
        <dbReference type="ARBA" id="ARBA00023159"/>
    </source>
</evidence>
<feature type="domain" description="BHLH" evidence="16">
    <location>
        <begin position="25"/>
        <end position="78"/>
    </location>
</feature>
<dbReference type="CDD" id="cd19696">
    <property type="entry name" value="bHLH-PAS_AhR_like"/>
    <property type="match status" value="1"/>
</dbReference>
<dbReference type="GO" id="GO:0006805">
    <property type="term" value="P:xenobiotic metabolic process"/>
    <property type="evidence" value="ECO:0007669"/>
    <property type="project" value="InterPro"/>
</dbReference>
<dbReference type="InterPro" id="IPR011598">
    <property type="entry name" value="bHLH_dom"/>
</dbReference>
<evidence type="ECO:0000256" key="7">
    <source>
        <dbReference type="ARBA" id="ARBA00022765"/>
    </source>
</evidence>
<keyword evidence="11" id="KW-0010">Activator</keyword>
<dbReference type="GO" id="GO:1904613">
    <property type="term" value="P:cellular response to 2,3,7,8-tetrachlorodibenzodioxine"/>
    <property type="evidence" value="ECO:0007669"/>
    <property type="project" value="UniProtKB-ARBA"/>
</dbReference>
<dbReference type="InterPro" id="IPR039091">
    <property type="entry name" value="AHR/AHRR"/>
</dbReference>
<keyword evidence="18" id="KW-1185">Reference proteome</keyword>
<protein>
    <recommendedName>
        <fullName evidence="3">Aryl hydrocarbon receptor</fullName>
    </recommendedName>
</protein>
<dbReference type="InterPro" id="IPR000014">
    <property type="entry name" value="PAS"/>
</dbReference>
<dbReference type="GO" id="GO:0004879">
    <property type="term" value="F:nuclear receptor activity"/>
    <property type="evidence" value="ECO:0007669"/>
    <property type="project" value="TreeGrafter"/>
</dbReference>
<dbReference type="Pfam" id="PF08447">
    <property type="entry name" value="PAS_3"/>
    <property type="match status" value="1"/>
</dbReference>
<keyword evidence="13" id="KW-0539">Nucleus</keyword>
<keyword evidence="6" id="KW-0677">Repeat</keyword>
<organism evidence="17 18">
    <name type="scientific">Kryptolebias marmoratus</name>
    <name type="common">Mangrove killifish</name>
    <name type="synonym">Rivulus marmoratus</name>
    <dbReference type="NCBI Taxonomy" id="37003"/>
    <lineage>
        <taxon>Eukaryota</taxon>
        <taxon>Metazoa</taxon>
        <taxon>Chordata</taxon>
        <taxon>Craniata</taxon>
        <taxon>Vertebrata</taxon>
        <taxon>Euteleostomi</taxon>
        <taxon>Actinopterygii</taxon>
        <taxon>Neopterygii</taxon>
        <taxon>Teleostei</taxon>
        <taxon>Neoteleostei</taxon>
        <taxon>Acanthomorphata</taxon>
        <taxon>Ovalentaria</taxon>
        <taxon>Atherinomorphae</taxon>
        <taxon>Cyprinodontiformes</taxon>
        <taxon>Rivulidae</taxon>
        <taxon>Kryptolebias</taxon>
    </lineage>
</organism>
<feature type="region of interest" description="Disordered" evidence="14">
    <location>
        <begin position="1"/>
        <end position="39"/>
    </location>
</feature>
<accession>A0A3Q3AAW0</accession>
<keyword evidence="12" id="KW-0804">Transcription</keyword>
<sequence>MLPNTALYAVKKRKKPVQKAPKPPANDGTKSNPSKRHRDRLNGELDKLTSLLPFSEEVRARLDKLSVLRLSVGYLKVKSFFNAVMKSGQSGSSWTADRSLMFGGNGPTPSASPSSFSSSVVTSVDGVSFSEGDLLLQVLNGFVLVVTAEGYVFYTSPTIQDFLGFHQSDVVHQSVFELIHADDRALFRRQLHFSFNPNADESESPSEQNSSEVSSKVVTYDLQDIPPENSSFLERSFCCRFRCLLDNSSGFLTLNFHGRLKFLHGQNRVSEDGTLVPPQLALFCIATPLQQPSILEIRTKTLIFQTKHKLDFTPMGIDGRGKVVLGYNEVEICMKGSGYSFIHAADMMYCADKHLRMMKTGESGFTFFRLLTKDRRWVWVQSNARLVFKDHRPEFIVARQRALTNEEGEEQLRLRQLQLPFSFATGEAMLYDQLPTLDISDSCSTPKQRKIDSDSVSPNSLLGCLLSQDQSAYCKHTSPNNINTLSDVAFQDTHATVSIPQDVTPKPPAGGPLLKMDSTAQDMIACLQQIFGETDLIETVDVSPEELKSWESSLMGMDFTASEFSEDLNDILSSDILLYVEEQLQKEGGLQVAEQPDHHPVCVPNVDLQNPTPDQAGQQNFGWPLQSQKQPTPNGEQSLPVLGAMKLSHMDFPQMSSGFNGPSPQQSLPGSLQMGSSGNLAAPVTFNPSCRQSQTQQRTFNVNLTDGQLGPVPLRQTSSDQVQTNQMAPPTQRFPVQNQNTGGPLNSVFVFQGNQWDNPNRAAPFRESFPPNISTKPSFPADSSSFGCFPLQPQRPRPLVSGPPLSQIPGFQTHPADPVTFRTPDFPDQKDCMFRNSSAALLPNRVQQNPARLNHNSGQIPSKTSCFYQALPGGGTVAAFPNPKEAPLSYQVDAGLNPNCLLVPPPPQFLHFSEQNQMENHPLVANGGFPFSSLPNGNPCLTENK</sequence>
<dbReference type="Ensembl" id="ENSKMAT00000013338.1">
    <property type="protein sequence ID" value="ENSKMAP00000013135.1"/>
    <property type="gene ID" value="ENSKMAG00000009872.1"/>
</dbReference>
<reference evidence="17" key="2">
    <citation type="submission" date="2025-09" db="UniProtKB">
        <authorList>
            <consortium name="Ensembl"/>
        </authorList>
    </citation>
    <scope>IDENTIFICATION</scope>
</reference>
<dbReference type="Proteomes" id="UP000264800">
    <property type="component" value="Unplaced"/>
</dbReference>
<dbReference type="SMART" id="SM00353">
    <property type="entry name" value="HLH"/>
    <property type="match status" value="1"/>
</dbReference>
<dbReference type="SUPFAM" id="SSF55785">
    <property type="entry name" value="PYP-like sensor domain (PAS domain)"/>
    <property type="match status" value="2"/>
</dbReference>
<dbReference type="FunFam" id="3.30.450.20:FF:000035">
    <property type="entry name" value="Aryl hydrocarbon receptor"/>
    <property type="match status" value="1"/>
</dbReference>
<evidence type="ECO:0000256" key="3">
    <source>
        <dbReference type="ARBA" id="ARBA00015909"/>
    </source>
</evidence>
<evidence type="ECO:0000256" key="13">
    <source>
        <dbReference type="ARBA" id="ARBA00023242"/>
    </source>
</evidence>
<dbReference type="InterPro" id="IPR035965">
    <property type="entry name" value="PAS-like_dom_sf"/>
</dbReference>
<dbReference type="OrthoDB" id="6099906at2759"/>
<dbReference type="SMART" id="SM00091">
    <property type="entry name" value="PAS"/>
    <property type="match status" value="2"/>
</dbReference>
<dbReference type="AlphaFoldDB" id="A0A3Q3AAW0"/>
<dbReference type="GO" id="GO:0034751">
    <property type="term" value="C:aryl hydrocarbon receptor complex"/>
    <property type="evidence" value="ECO:0007669"/>
    <property type="project" value="TreeGrafter"/>
</dbReference>
<dbReference type="PANTHER" id="PTHR10649">
    <property type="entry name" value="ARYL HYDROCARBON RECEPTOR"/>
    <property type="match status" value="1"/>
</dbReference>
<feature type="domain" description="PAS" evidence="15">
    <location>
        <begin position="135"/>
        <end position="198"/>
    </location>
</feature>
<evidence type="ECO:0000259" key="16">
    <source>
        <dbReference type="PROSITE" id="PS50888"/>
    </source>
</evidence>
<dbReference type="FunFam" id="4.10.280.10:FF:000024">
    <property type="entry name" value="Aryl hydrocarbon receptor 2"/>
    <property type="match status" value="1"/>
</dbReference>
<evidence type="ECO:0000256" key="8">
    <source>
        <dbReference type="ARBA" id="ARBA00023015"/>
    </source>
</evidence>
<dbReference type="Gene3D" id="3.30.450.20">
    <property type="entry name" value="PAS domain"/>
    <property type="match status" value="2"/>
</dbReference>
<dbReference type="GeneID" id="108249307"/>
<dbReference type="GO" id="GO:0048511">
    <property type="term" value="P:rhythmic process"/>
    <property type="evidence" value="ECO:0007669"/>
    <property type="project" value="UniProtKB-KW"/>
</dbReference>
<evidence type="ECO:0000256" key="2">
    <source>
        <dbReference type="ARBA" id="ARBA00004496"/>
    </source>
</evidence>
<evidence type="ECO:0000259" key="15">
    <source>
        <dbReference type="PROSITE" id="PS50112"/>
    </source>
</evidence>
<evidence type="ECO:0000256" key="5">
    <source>
        <dbReference type="ARBA" id="ARBA00022491"/>
    </source>
</evidence>
<dbReference type="SUPFAM" id="SSF47459">
    <property type="entry name" value="HLH, helix-loop-helix DNA-binding domain"/>
    <property type="match status" value="1"/>
</dbReference>
<dbReference type="RefSeq" id="XP_017294091.1">
    <property type="nucleotide sequence ID" value="XM_017438602.3"/>
</dbReference>
<name>A0A3Q3AAW0_KRYMA</name>
<evidence type="ECO:0000256" key="6">
    <source>
        <dbReference type="ARBA" id="ARBA00022737"/>
    </source>
</evidence>
<evidence type="ECO:0000256" key="9">
    <source>
        <dbReference type="ARBA" id="ARBA00023108"/>
    </source>
</evidence>
<keyword evidence="7" id="KW-0013">ADP-ribosylation</keyword>
<dbReference type="GeneTree" id="ENSGT00940000154486"/>
<dbReference type="GO" id="GO:0000976">
    <property type="term" value="F:transcription cis-regulatory region binding"/>
    <property type="evidence" value="ECO:0007669"/>
    <property type="project" value="TreeGrafter"/>
</dbReference>